<dbReference type="UniPathway" id="UPA00640">
    <property type="reaction ID" value="UER00694"/>
</dbReference>
<evidence type="ECO:0000256" key="5">
    <source>
        <dbReference type="ARBA" id="ARBA00022490"/>
    </source>
</evidence>
<comment type="subcellular location">
    <subcellularLocation>
        <location evidence="1 10">Cytoplasm</location>
    </subcellularLocation>
</comment>
<comment type="similarity">
    <text evidence="2 10">Belongs to the MCH family.</text>
</comment>
<dbReference type="AlphaFoldDB" id="A0A2A2HBI1"/>
<gene>
    <name evidence="10 12" type="primary">mch</name>
    <name evidence="11" type="ORF">ASJ82_06480</name>
    <name evidence="12" type="ORF">MSCUN_02160</name>
</gene>
<dbReference type="GO" id="GO:0018759">
    <property type="term" value="F:methenyltetrahydromethanopterin cyclohydrolase activity"/>
    <property type="evidence" value="ECO:0007669"/>
    <property type="project" value="UniProtKB-UniRule"/>
</dbReference>
<comment type="function">
    <text evidence="10">Catalyzes the reversible interconversion of 5-formyl-H(4)MPT to methenyl-H(4)MPT(+).</text>
</comment>
<evidence type="ECO:0000256" key="8">
    <source>
        <dbReference type="ARBA" id="ARBA00030468"/>
    </source>
</evidence>
<evidence type="ECO:0000256" key="10">
    <source>
        <dbReference type="HAMAP-Rule" id="MF_00486"/>
    </source>
</evidence>
<keyword evidence="10" id="KW-0484">Methanogenesis</keyword>
<evidence type="ECO:0000256" key="3">
    <source>
        <dbReference type="ARBA" id="ARBA00012765"/>
    </source>
</evidence>
<keyword evidence="7 10" id="KW-0378">Hydrolase</keyword>
<dbReference type="Proteomes" id="UP000246004">
    <property type="component" value="Unassembled WGS sequence"/>
</dbReference>
<keyword evidence="5 10" id="KW-0963">Cytoplasm</keyword>
<protein>
    <recommendedName>
        <fullName evidence="4 10">Methenyltetrahydromethanopterin cyclohydrolase</fullName>
        <ecNumber evidence="3 10">3.5.4.27</ecNumber>
    </recommendedName>
    <alternativeName>
        <fullName evidence="8 10">Methenyl-H4MPT cyclohydrolase</fullName>
    </alternativeName>
</protein>
<reference evidence="11 13" key="2">
    <citation type="journal article" date="2017" name="BMC Genomics">
        <title>Genomic analysis of methanogenic archaea reveals a shift towards energy conservation.</title>
        <authorList>
            <person name="Gilmore S.P."/>
            <person name="Henske J.K."/>
            <person name="Sexton J.A."/>
            <person name="Solomon K.V."/>
            <person name="Seppala S."/>
            <person name="Yoo J.I."/>
            <person name="Huyett L.M."/>
            <person name="Pressman A."/>
            <person name="Cogan J.Z."/>
            <person name="Kivenson V."/>
            <person name="Peng X."/>
            <person name="Tan Y."/>
            <person name="Valentine D.L."/>
            <person name="O'Malley M.A."/>
        </authorList>
    </citation>
    <scope>NUCLEOTIDE SEQUENCE [LARGE SCALE GENOMIC DNA]</scope>
    <source>
        <strain evidence="11 13">1R-7</strain>
    </source>
</reference>
<dbReference type="InterPro" id="IPR003209">
    <property type="entry name" value="METHMP_CycHdrlase"/>
</dbReference>
<dbReference type="EC" id="3.5.4.27" evidence="3 10"/>
<keyword evidence="13" id="KW-1185">Reference proteome</keyword>
<dbReference type="SUPFAM" id="SSF56199">
    <property type="entry name" value="Methenyltetrahydromethanopterin cyclohydrolase"/>
    <property type="match status" value="1"/>
</dbReference>
<evidence type="ECO:0000256" key="6">
    <source>
        <dbReference type="ARBA" id="ARBA00022563"/>
    </source>
</evidence>
<dbReference type="OrthoDB" id="105468at2157"/>
<dbReference type="GO" id="GO:0005737">
    <property type="term" value="C:cytoplasm"/>
    <property type="evidence" value="ECO:0007669"/>
    <property type="project" value="UniProtKB-SubCell"/>
</dbReference>
<dbReference type="Proteomes" id="UP000217528">
    <property type="component" value="Unassembled WGS sequence"/>
</dbReference>
<keyword evidence="6 10" id="KW-0554">One-carbon metabolism</keyword>
<dbReference type="Gene3D" id="3.10.340.11">
    <property type="entry name" value="Methenyltetrahydromethanopterin Cyclohydrolase, Chain A, domain 1"/>
    <property type="match status" value="1"/>
</dbReference>
<comment type="catalytic activity">
    <reaction evidence="9 10">
        <text>5,10-methenyl-5,6,7,8-tetrahydromethanopterin + H2O = N(5)-formyl-5,6,7,8-tetrahydromethanopterin + H(+)</text>
        <dbReference type="Rhea" id="RHEA:19053"/>
        <dbReference type="ChEBI" id="CHEBI:15377"/>
        <dbReference type="ChEBI" id="CHEBI:15378"/>
        <dbReference type="ChEBI" id="CHEBI:58018"/>
        <dbReference type="ChEBI" id="CHEBI:58337"/>
        <dbReference type="EC" id="3.5.4.27"/>
    </reaction>
</comment>
<proteinExistence type="inferred from homology"/>
<evidence type="ECO:0000256" key="9">
    <source>
        <dbReference type="ARBA" id="ARBA00048684"/>
    </source>
</evidence>
<dbReference type="EMBL" id="LMVN01000026">
    <property type="protein sequence ID" value="PAV06789.1"/>
    <property type="molecule type" value="Genomic_DNA"/>
</dbReference>
<evidence type="ECO:0000256" key="2">
    <source>
        <dbReference type="ARBA" id="ARBA00006902"/>
    </source>
</evidence>
<dbReference type="EMBL" id="LWMS01000006">
    <property type="protein sequence ID" value="PWL08890.1"/>
    <property type="molecule type" value="Genomic_DNA"/>
</dbReference>
<dbReference type="Gene3D" id="3.30.1030.10">
    <property type="entry name" value="Methenyltetrahydromethanopterin Cyclohydrolase, Chain A, domain 2"/>
    <property type="match status" value="1"/>
</dbReference>
<evidence type="ECO:0000256" key="7">
    <source>
        <dbReference type="ARBA" id="ARBA00022801"/>
    </source>
</evidence>
<dbReference type="Pfam" id="PF02289">
    <property type="entry name" value="MCH"/>
    <property type="match status" value="1"/>
</dbReference>
<dbReference type="GO" id="GO:0019386">
    <property type="term" value="P:methanogenesis, from carbon dioxide"/>
    <property type="evidence" value="ECO:0007669"/>
    <property type="project" value="UniProtKB-UniRule"/>
</dbReference>
<dbReference type="NCBIfam" id="TIGR03120">
    <property type="entry name" value="one_C_mch"/>
    <property type="match status" value="1"/>
</dbReference>
<reference evidence="12 14" key="1">
    <citation type="submission" date="2016-04" db="EMBL/GenBank/DDBJ databases">
        <title>Genome sequence of Methanosphaera cuniculi DSM 4103.</title>
        <authorList>
            <person name="Poehlein A."/>
            <person name="Seedorf H."/>
            <person name="Daniel R."/>
        </authorList>
    </citation>
    <scope>NUCLEOTIDE SEQUENCE [LARGE SCALE GENOMIC DNA]</scope>
    <source>
        <strain evidence="12 14">DSM 4103</strain>
    </source>
</reference>
<evidence type="ECO:0000313" key="12">
    <source>
        <dbReference type="EMBL" id="PWL08890.1"/>
    </source>
</evidence>
<dbReference type="GO" id="GO:0006730">
    <property type="term" value="P:one-carbon metabolic process"/>
    <property type="evidence" value="ECO:0007669"/>
    <property type="project" value="UniProtKB-UniRule"/>
</dbReference>
<comment type="pathway">
    <text evidence="10">One-carbon metabolism; methanogenesis from CO(2); 5,10-methenyl-5,6,7,8-tetrahydromethanopterin from CO(2): step 3/3.</text>
</comment>
<accession>A0A2A2HBI1</accession>
<sequence>MAESMNVEAMKIAKKMVEDQEKYNIQALELENKTTVIDCGVNVPGSIKGGELFTRVCLGGISDVGISIPGDLSDIMAMPAVKVKTDFPALSTLGSQKAGWKIDVDGYYAIGSGPAQAHKFKDNPIYEMCGYVEDSDVAVITLEADSIPTVEVADYIAYECGVKPENLMILVAPTASLVGSIQISGRALECGIFKMYEIMDFDVTKITYAAGITPITPVDPDSVKAMGKTNDAIIFGGRAYYYIEPDVGESLKELAANLPSSASDKYGQSFIELFKEANYDFYKMPQDIFAPAQVIVNDMLTGAMYHTGFIDLERLKKSFEVIEIINKK</sequence>
<dbReference type="RefSeq" id="WP_095609221.1">
    <property type="nucleotide sequence ID" value="NZ_CAUHCB010000003.1"/>
</dbReference>
<evidence type="ECO:0000256" key="1">
    <source>
        <dbReference type="ARBA" id="ARBA00004496"/>
    </source>
</evidence>
<name>A0A2A2HBI1_9EURY</name>
<dbReference type="CDD" id="cd00545">
    <property type="entry name" value="MCH"/>
    <property type="match status" value="1"/>
</dbReference>
<comment type="caution">
    <text evidence="11">The sequence shown here is derived from an EMBL/GenBank/DDBJ whole genome shotgun (WGS) entry which is preliminary data.</text>
</comment>
<organism evidence="11 13">
    <name type="scientific">Methanosphaera cuniculi</name>
    <dbReference type="NCBI Taxonomy" id="1077256"/>
    <lineage>
        <taxon>Archaea</taxon>
        <taxon>Methanobacteriati</taxon>
        <taxon>Methanobacteriota</taxon>
        <taxon>Methanomada group</taxon>
        <taxon>Methanobacteria</taxon>
        <taxon>Methanobacteriales</taxon>
        <taxon>Methanobacteriaceae</taxon>
        <taxon>Methanosphaera</taxon>
    </lineage>
</organism>
<dbReference type="HAMAP" id="MF_00486">
    <property type="entry name" value="McH"/>
    <property type="match status" value="1"/>
</dbReference>
<evidence type="ECO:0000313" key="11">
    <source>
        <dbReference type="EMBL" id="PAV06789.1"/>
    </source>
</evidence>
<evidence type="ECO:0000313" key="14">
    <source>
        <dbReference type="Proteomes" id="UP000246004"/>
    </source>
</evidence>
<evidence type="ECO:0000313" key="13">
    <source>
        <dbReference type="Proteomes" id="UP000217528"/>
    </source>
</evidence>
<evidence type="ECO:0000256" key="4">
    <source>
        <dbReference type="ARBA" id="ARBA00020597"/>
    </source>
</evidence>